<dbReference type="EMBL" id="LAZR01000996">
    <property type="protein sequence ID" value="KKN52958.1"/>
    <property type="molecule type" value="Genomic_DNA"/>
</dbReference>
<keyword evidence="1" id="KW-0472">Membrane</keyword>
<feature type="transmembrane region" description="Helical" evidence="1">
    <location>
        <begin position="43"/>
        <end position="64"/>
    </location>
</feature>
<accession>A0A0F9UH89</accession>
<reference evidence="2" key="1">
    <citation type="journal article" date="2015" name="Nature">
        <title>Complex archaea that bridge the gap between prokaryotes and eukaryotes.</title>
        <authorList>
            <person name="Spang A."/>
            <person name="Saw J.H."/>
            <person name="Jorgensen S.L."/>
            <person name="Zaremba-Niedzwiedzka K."/>
            <person name="Martijn J."/>
            <person name="Lind A.E."/>
            <person name="van Eijk R."/>
            <person name="Schleper C."/>
            <person name="Guy L."/>
            <person name="Ettema T.J."/>
        </authorList>
    </citation>
    <scope>NUCLEOTIDE SEQUENCE</scope>
</reference>
<gene>
    <name evidence="2" type="ORF">LCGC14_0607130</name>
</gene>
<protein>
    <submittedName>
        <fullName evidence="2">Uncharacterized protein</fullName>
    </submittedName>
</protein>
<dbReference type="AlphaFoldDB" id="A0A0F9UH89"/>
<keyword evidence="1" id="KW-1133">Transmembrane helix</keyword>
<proteinExistence type="predicted"/>
<sequence>MDALSSTIYFPRMSTSDFYGAKPVEKVDKKCRKIYLKKMKKRIFSGVFFILLLLSLTFTSPSGLSSKGLFLAKSSAAYPQDVPVKKPKYDYMSTILSRNTKPLGLKEDPELEKLLKQPCIKWAIRAGKKHILD</sequence>
<name>A0A0F9UH89_9ZZZZ</name>
<comment type="caution">
    <text evidence="2">The sequence shown here is derived from an EMBL/GenBank/DDBJ whole genome shotgun (WGS) entry which is preliminary data.</text>
</comment>
<evidence type="ECO:0000256" key="1">
    <source>
        <dbReference type="SAM" id="Phobius"/>
    </source>
</evidence>
<keyword evidence="1" id="KW-0812">Transmembrane</keyword>
<organism evidence="2">
    <name type="scientific">marine sediment metagenome</name>
    <dbReference type="NCBI Taxonomy" id="412755"/>
    <lineage>
        <taxon>unclassified sequences</taxon>
        <taxon>metagenomes</taxon>
        <taxon>ecological metagenomes</taxon>
    </lineage>
</organism>
<evidence type="ECO:0000313" key="2">
    <source>
        <dbReference type="EMBL" id="KKN52958.1"/>
    </source>
</evidence>